<dbReference type="SMART" id="SM00717">
    <property type="entry name" value="SANT"/>
    <property type="match status" value="2"/>
</dbReference>
<keyword evidence="4" id="KW-0539">Nucleus</keyword>
<organism evidence="8 9">
    <name type="scientific">Saponaria officinalis</name>
    <name type="common">Common soapwort</name>
    <name type="synonym">Lychnis saponaria</name>
    <dbReference type="NCBI Taxonomy" id="3572"/>
    <lineage>
        <taxon>Eukaryota</taxon>
        <taxon>Viridiplantae</taxon>
        <taxon>Streptophyta</taxon>
        <taxon>Embryophyta</taxon>
        <taxon>Tracheophyta</taxon>
        <taxon>Spermatophyta</taxon>
        <taxon>Magnoliopsida</taxon>
        <taxon>eudicotyledons</taxon>
        <taxon>Gunneridae</taxon>
        <taxon>Pentapetalae</taxon>
        <taxon>Caryophyllales</taxon>
        <taxon>Caryophyllaceae</taxon>
        <taxon>Caryophylleae</taxon>
        <taxon>Saponaria</taxon>
    </lineage>
</organism>
<dbReference type="GO" id="GO:0005634">
    <property type="term" value="C:nucleus"/>
    <property type="evidence" value="ECO:0007669"/>
    <property type="project" value="UniProtKB-SubCell"/>
</dbReference>
<feature type="region of interest" description="Disordered" evidence="5">
    <location>
        <begin position="312"/>
        <end position="332"/>
    </location>
</feature>
<dbReference type="PANTHER" id="PTHR45614:SF285">
    <property type="entry name" value="TRANSCRIPTION FACTOR MYB98"/>
    <property type="match status" value="1"/>
</dbReference>
<proteinExistence type="predicted"/>
<dbReference type="EMBL" id="JBDFQZ010000013">
    <property type="protein sequence ID" value="KAK9669455.1"/>
    <property type="molecule type" value="Genomic_DNA"/>
</dbReference>
<evidence type="ECO:0000256" key="2">
    <source>
        <dbReference type="ARBA" id="ARBA00022737"/>
    </source>
</evidence>
<feature type="domain" description="HTH myb-type" evidence="7">
    <location>
        <begin position="230"/>
        <end position="280"/>
    </location>
</feature>
<dbReference type="InterPro" id="IPR009057">
    <property type="entry name" value="Homeodomain-like_sf"/>
</dbReference>
<keyword evidence="3" id="KW-0238">DNA-binding</keyword>
<feature type="domain" description="Myb-like" evidence="6">
    <location>
        <begin position="179"/>
        <end position="225"/>
    </location>
</feature>
<gene>
    <name evidence="8" type="ORF">RND81_13G131400</name>
</gene>
<comment type="caution">
    <text evidence="8">The sequence shown here is derived from an EMBL/GenBank/DDBJ whole genome shotgun (WGS) entry which is preliminary data.</text>
</comment>
<sequence>MDFNDQFTLEETFSSIGTNLFLNDHHIDNFNINEPLLSLQNSALSLQPTGFKTFENSTFEYLPNFDFFESKPYINHVRNDSAFVPLIDNFNQSVGLNNVLGHSQMMVTPINMVSPNNLAHNPFNYRDFSLIRSYNKPLDQGSCTSPKVDMNMVAKSLSTTTMLRKGFRGRKKKTNLIVKGQWTIEEDRLLIQLVERYGVTKWSQIAELLNGRIGKQCRERWHNHLKPDIKKDVWSEEEDRVLIKAHAEIGNKWAEIAKKLHGRTENSIKNHWNATKRRQFSSRKCRSKYPTQSSLLQDYIKSLSPEIINAGCRKKPNKKTKSSDDQTVGSSSRCHVRDDQYDFSEVSEFNFDAQLFEESDIDSLLDCVSEEAANATVFEIRDDPDMGLGAMVQSQTKN</sequence>
<evidence type="ECO:0000256" key="1">
    <source>
        <dbReference type="ARBA" id="ARBA00004123"/>
    </source>
</evidence>
<feature type="domain" description="Myb-like" evidence="6">
    <location>
        <begin position="226"/>
        <end position="276"/>
    </location>
</feature>
<dbReference type="SUPFAM" id="SSF46689">
    <property type="entry name" value="Homeodomain-like"/>
    <property type="match status" value="1"/>
</dbReference>
<dbReference type="PANTHER" id="PTHR45614">
    <property type="entry name" value="MYB PROTEIN-RELATED"/>
    <property type="match status" value="1"/>
</dbReference>
<protein>
    <submittedName>
        <fullName evidence="8">Uncharacterized protein</fullName>
    </submittedName>
</protein>
<dbReference type="Pfam" id="PF13921">
    <property type="entry name" value="Myb_DNA-bind_6"/>
    <property type="match status" value="1"/>
</dbReference>
<evidence type="ECO:0000256" key="3">
    <source>
        <dbReference type="ARBA" id="ARBA00023125"/>
    </source>
</evidence>
<evidence type="ECO:0000259" key="7">
    <source>
        <dbReference type="PROSITE" id="PS51294"/>
    </source>
</evidence>
<dbReference type="CDD" id="cd00167">
    <property type="entry name" value="SANT"/>
    <property type="match status" value="2"/>
</dbReference>
<dbReference type="PROSITE" id="PS51294">
    <property type="entry name" value="HTH_MYB"/>
    <property type="match status" value="2"/>
</dbReference>
<reference evidence="8" key="1">
    <citation type="submission" date="2024-03" db="EMBL/GenBank/DDBJ databases">
        <title>WGS assembly of Saponaria officinalis var. Norfolk2.</title>
        <authorList>
            <person name="Jenkins J."/>
            <person name="Shu S."/>
            <person name="Grimwood J."/>
            <person name="Barry K."/>
            <person name="Goodstein D."/>
            <person name="Schmutz J."/>
            <person name="Leebens-Mack J."/>
            <person name="Osbourn A."/>
        </authorList>
    </citation>
    <scope>NUCLEOTIDE SEQUENCE [LARGE SCALE GENOMIC DNA]</scope>
    <source>
        <strain evidence="8">JIC</strain>
    </source>
</reference>
<dbReference type="Gene3D" id="1.10.10.60">
    <property type="entry name" value="Homeodomain-like"/>
    <property type="match status" value="2"/>
</dbReference>
<evidence type="ECO:0000313" key="8">
    <source>
        <dbReference type="EMBL" id="KAK9669455.1"/>
    </source>
</evidence>
<keyword evidence="2" id="KW-0677">Repeat</keyword>
<dbReference type="GO" id="GO:0000981">
    <property type="term" value="F:DNA-binding transcription factor activity, RNA polymerase II-specific"/>
    <property type="evidence" value="ECO:0007669"/>
    <property type="project" value="TreeGrafter"/>
</dbReference>
<dbReference type="GO" id="GO:0000978">
    <property type="term" value="F:RNA polymerase II cis-regulatory region sequence-specific DNA binding"/>
    <property type="evidence" value="ECO:0007669"/>
    <property type="project" value="TreeGrafter"/>
</dbReference>
<comment type="subcellular location">
    <subcellularLocation>
        <location evidence="1">Nucleus</location>
    </subcellularLocation>
</comment>
<dbReference type="InterPro" id="IPR050560">
    <property type="entry name" value="MYB_TF"/>
</dbReference>
<feature type="domain" description="HTH myb-type" evidence="7">
    <location>
        <begin position="177"/>
        <end position="229"/>
    </location>
</feature>
<dbReference type="InterPro" id="IPR001005">
    <property type="entry name" value="SANT/Myb"/>
</dbReference>
<keyword evidence="9" id="KW-1185">Reference proteome</keyword>
<dbReference type="PROSITE" id="PS50090">
    <property type="entry name" value="MYB_LIKE"/>
    <property type="match status" value="2"/>
</dbReference>
<evidence type="ECO:0000256" key="5">
    <source>
        <dbReference type="SAM" id="MobiDB-lite"/>
    </source>
</evidence>
<dbReference type="Proteomes" id="UP001443914">
    <property type="component" value="Unassembled WGS sequence"/>
</dbReference>
<dbReference type="AlphaFoldDB" id="A0AAW1H641"/>
<dbReference type="FunFam" id="1.10.10.60:FF:000010">
    <property type="entry name" value="Transcriptional activator Myb isoform A"/>
    <property type="match status" value="1"/>
</dbReference>
<evidence type="ECO:0000259" key="6">
    <source>
        <dbReference type="PROSITE" id="PS50090"/>
    </source>
</evidence>
<dbReference type="FunFam" id="1.10.10.60:FF:000381">
    <property type="entry name" value="Transcription factor MYB119"/>
    <property type="match status" value="1"/>
</dbReference>
<evidence type="ECO:0000313" key="9">
    <source>
        <dbReference type="Proteomes" id="UP001443914"/>
    </source>
</evidence>
<dbReference type="InterPro" id="IPR017930">
    <property type="entry name" value="Myb_dom"/>
</dbReference>
<evidence type="ECO:0000256" key="4">
    <source>
        <dbReference type="ARBA" id="ARBA00023242"/>
    </source>
</evidence>
<name>A0AAW1H641_SAPOF</name>
<accession>A0AAW1H641</accession>